<dbReference type="eggNOG" id="COG3177">
    <property type="taxonomic scope" value="Bacteria"/>
</dbReference>
<reference evidence="5" key="1">
    <citation type="submission" date="2011-01" db="EMBL/GenBank/DDBJ databases">
        <title>Complete sequence of chromosome of Acidobacterium sp. MP5ACTX9.</title>
        <authorList>
            <consortium name="US DOE Joint Genome Institute"/>
            <person name="Lucas S."/>
            <person name="Copeland A."/>
            <person name="Lapidus A."/>
            <person name="Cheng J.-F."/>
            <person name="Goodwin L."/>
            <person name="Pitluck S."/>
            <person name="Teshima H."/>
            <person name="Detter J.C."/>
            <person name="Han C."/>
            <person name="Tapia R."/>
            <person name="Land M."/>
            <person name="Hauser L."/>
            <person name="Kyrpides N."/>
            <person name="Ivanova N."/>
            <person name="Ovchinnikova G."/>
            <person name="Pagani I."/>
            <person name="Rawat S.R."/>
            <person name="Mannisto M."/>
            <person name="Haggblom M.M."/>
            <person name="Woyke T."/>
        </authorList>
    </citation>
    <scope>NUCLEOTIDE SEQUENCE [LARGE SCALE GENOMIC DNA]</scope>
    <source>
        <strain evidence="5">MP5ACTX9</strain>
    </source>
</reference>
<dbReference type="InterPro" id="IPR036597">
    <property type="entry name" value="Fido-like_dom_sf"/>
</dbReference>
<evidence type="ECO:0000259" key="3">
    <source>
        <dbReference type="PROSITE" id="PS51459"/>
    </source>
</evidence>
<dbReference type="PROSITE" id="PS51459">
    <property type="entry name" value="FIDO"/>
    <property type="match status" value="1"/>
</dbReference>
<feature type="domain" description="Fido" evidence="3">
    <location>
        <begin position="53"/>
        <end position="201"/>
    </location>
</feature>
<feature type="binding site" evidence="2">
    <location>
        <begin position="135"/>
        <end position="142"/>
    </location>
    <ligand>
        <name>ATP</name>
        <dbReference type="ChEBI" id="CHEBI:30616"/>
    </ligand>
</feature>
<dbReference type="HOGENOM" id="CLU_1192709_0_0_0"/>
<keyword evidence="2" id="KW-0067">ATP-binding</keyword>
<proteinExistence type="predicted"/>
<accession>E8WZX1</accession>
<dbReference type="InterPro" id="IPR040198">
    <property type="entry name" value="Fido_containing"/>
</dbReference>
<keyword evidence="2" id="KW-0547">Nucleotide-binding</keyword>
<dbReference type="KEGG" id="acm:AciX9_0712"/>
<sequence>MAEEIRHSKADEAVVVTDPKLAAELEAANGLKQYNLVTDMVQAFLDPERPFRLRPSHIQGLHRAALQGLTGYAGNWRPSKVGIQGSKHAPPEAFEVPERIEELCDYVNDRWKDKSPIHLAAYVMWRLNWIHPFTDGNGRTSRAVSYLVLCVRLGYLLPGHLTIPDQIEAEKTPYYKALEAADVAWAENRVDLTAMKGLLSTMLAKQLLAVHQESGSGGE</sequence>
<evidence type="ECO:0000256" key="2">
    <source>
        <dbReference type="PIRSR" id="PIRSR640198-2"/>
    </source>
</evidence>
<evidence type="ECO:0000313" key="4">
    <source>
        <dbReference type="EMBL" id="ADW67782.1"/>
    </source>
</evidence>
<dbReference type="InterPro" id="IPR003812">
    <property type="entry name" value="Fido"/>
</dbReference>
<dbReference type="STRING" id="1198114.AciX9_0712"/>
<dbReference type="SUPFAM" id="SSF140931">
    <property type="entry name" value="Fic-like"/>
    <property type="match status" value="1"/>
</dbReference>
<dbReference type="PANTHER" id="PTHR13504">
    <property type="entry name" value="FIDO DOMAIN-CONTAINING PROTEIN DDB_G0283145"/>
    <property type="match status" value="1"/>
</dbReference>
<evidence type="ECO:0000256" key="1">
    <source>
        <dbReference type="PIRSR" id="PIRSR640198-1"/>
    </source>
</evidence>
<keyword evidence="5" id="KW-1185">Reference proteome</keyword>
<evidence type="ECO:0000313" key="5">
    <source>
        <dbReference type="Proteomes" id="UP000000343"/>
    </source>
</evidence>
<dbReference type="OrthoDB" id="9813719at2"/>
<dbReference type="AlphaFoldDB" id="E8WZX1"/>
<dbReference type="PaxDb" id="1198114-AciX9_0712"/>
<feature type="binding site" evidence="2">
    <location>
        <begin position="174"/>
        <end position="175"/>
    </location>
    <ligand>
        <name>ATP</name>
        <dbReference type="ChEBI" id="CHEBI:30616"/>
    </ligand>
</feature>
<feature type="active site" evidence="1">
    <location>
        <position position="131"/>
    </location>
</feature>
<dbReference type="Pfam" id="PF02661">
    <property type="entry name" value="Fic"/>
    <property type="match status" value="1"/>
</dbReference>
<dbReference type="EMBL" id="CP002480">
    <property type="protein sequence ID" value="ADW67782.1"/>
    <property type="molecule type" value="Genomic_DNA"/>
</dbReference>
<organism evidence="5">
    <name type="scientific">Granulicella tundricola (strain ATCC BAA-1859 / DSM 23138 / MP5ACTX9)</name>
    <dbReference type="NCBI Taxonomy" id="1198114"/>
    <lineage>
        <taxon>Bacteria</taxon>
        <taxon>Pseudomonadati</taxon>
        <taxon>Acidobacteriota</taxon>
        <taxon>Terriglobia</taxon>
        <taxon>Terriglobales</taxon>
        <taxon>Acidobacteriaceae</taxon>
        <taxon>Granulicella</taxon>
    </lineage>
</organism>
<dbReference type="PANTHER" id="PTHR13504:SF38">
    <property type="entry name" value="FIDO DOMAIN-CONTAINING PROTEIN"/>
    <property type="match status" value="1"/>
</dbReference>
<protein>
    <submittedName>
        <fullName evidence="4">Filamentation induced by cAMP protein Fic</fullName>
    </submittedName>
</protein>
<dbReference type="Gene3D" id="1.10.3290.10">
    <property type="entry name" value="Fido-like domain"/>
    <property type="match status" value="1"/>
</dbReference>
<dbReference type="Proteomes" id="UP000000343">
    <property type="component" value="Chromosome"/>
</dbReference>
<dbReference type="GO" id="GO:0005524">
    <property type="term" value="F:ATP binding"/>
    <property type="evidence" value="ECO:0007669"/>
    <property type="project" value="UniProtKB-KW"/>
</dbReference>
<gene>
    <name evidence="4" type="ordered locus">AciX9_0712</name>
</gene>
<name>E8WZX1_GRATM</name>
<dbReference type="RefSeq" id="WP_013579108.1">
    <property type="nucleotide sequence ID" value="NC_015064.1"/>
</dbReference>